<evidence type="ECO:0000313" key="2">
    <source>
        <dbReference type="Proteomes" id="UP000217889"/>
    </source>
</evidence>
<evidence type="ECO:0000313" key="1">
    <source>
        <dbReference type="EMBL" id="ATG56570.1"/>
    </source>
</evidence>
<sequence length="92" mass="10168">MVIRSSTDPVRHAQKQLSRLYAGDDAEQQARSWALGVLEGKGLDPARAPLRSLRALRRQDRRLGAVTARYLVDLAAGRSPSPRSGRDNPHLL</sequence>
<keyword evidence="2" id="KW-1185">Reference proteome</keyword>
<dbReference type="AlphaFoldDB" id="A0A291H2D3"/>
<reference evidence="1 2" key="1">
    <citation type="journal article" date="2014" name="Int. J. Syst. Evol. Microbiol.">
        <title>Brachybacterium ginsengisoli sp. nov., isolated from soil of a ginseng field.</title>
        <authorList>
            <person name="Hoang V.A."/>
            <person name="Kim Y.J."/>
            <person name="Nguyen N.L."/>
            <person name="Yang D.C."/>
        </authorList>
    </citation>
    <scope>NUCLEOTIDE SEQUENCE [LARGE SCALE GENOMIC DNA]</scope>
    <source>
        <strain evidence="1 2">DCY80</strain>
    </source>
</reference>
<dbReference type="EMBL" id="CP023564">
    <property type="protein sequence ID" value="ATG56570.1"/>
    <property type="molecule type" value="Genomic_DNA"/>
</dbReference>
<gene>
    <name evidence="1" type="ORF">CFK41_09865</name>
</gene>
<accession>A0A291H2D3</accession>
<dbReference type="OrthoDB" id="4794502at2"/>
<protein>
    <submittedName>
        <fullName evidence="1">Uncharacterized protein</fullName>
    </submittedName>
</protein>
<name>A0A291H2D3_9MICO</name>
<dbReference type="Proteomes" id="UP000217889">
    <property type="component" value="Chromosome"/>
</dbReference>
<dbReference type="RefSeq" id="WP_096801029.1">
    <property type="nucleotide sequence ID" value="NZ_CP023564.1"/>
</dbReference>
<organism evidence="1 2">
    <name type="scientific">Brachybacterium ginsengisoli</name>
    <dbReference type="NCBI Taxonomy" id="1331682"/>
    <lineage>
        <taxon>Bacteria</taxon>
        <taxon>Bacillati</taxon>
        <taxon>Actinomycetota</taxon>
        <taxon>Actinomycetes</taxon>
        <taxon>Micrococcales</taxon>
        <taxon>Dermabacteraceae</taxon>
        <taxon>Brachybacterium</taxon>
    </lineage>
</organism>
<proteinExistence type="predicted"/>
<dbReference type="KEGG" id="bgg:CFK41_09865"/>